<sequence length="327" mass="34823">MKKIVSTLLLVLCFAVFASACGTSGTTPSNGAAPASGGGGTPASEPAQELTFKHQLGETKVKKNPKKVIVFDFGALDTLDKLGVEVTGVAQKNLPPYLSKYKESKYQNIGTLQEPDYEKIASINPDLILISGRQQTAYPELSKLAPTLYVGVDNSKYMDSFKENMKRLGQIFGKESAVDAELAKIEQTVKDVKAKATSSGKNALVILANEGTISAFGPGSRFGLVHDVLGIAPVDKNLEVSTHGQSISFEFIAQKNPDYLFVIDRGAAVGDAAKTGAKSLVENELVKKTKAFANGNIVYLDANYWYLSGGGLVSSGEMINQVAKGFK</sequence>
<feature type="chain" id="PRO_5047080631" evidence="6">
    <location>
        <begin position="21"/>
        <end position="327"/>
    </location>
</feature>
<evidence type="ECO:0000313" key="8">
    <source>
        <dbReference type="EMBL" id="CAG7644288.1"/>
    </source>
</evidence>
<keyword evidence="9" id="KW-1185">Reference proteome</keyword>
<dbReference type="InterPro" id="IPR033870">
    <property type="entry name" value="FatB"/>
</dbReference>
<evidence type="ECO:0000256" key="4">
    <source>
        <dbReference type="ARBA" id="ARBA00022729"/>
    </source>
</evidence>
<comment type="subcellular location">
    <subcellularLocation>
        <location evidence="1">Cell envelope</location>
    </subcellularLocation>
</comment>
<dbReference type="Proteomes" id="UP000730618">
    <property type="component" value="Unassembled WGS sequence"/>
</dbReference>
<evidence type="ECO:0000256" key="5">
    <source>
        <dbReference type="SAM" id="MobiDB-lite"/>
    </source>
</evidence>
<evidence type="ECO:0000256" key="1">
    <source>
        <dbReference type="ARBA" id="ARBA00004196"/>
    </source>
</evidence>
<dbReference type="InterPro" id="IPR002491">
    <property type="entry name" value="ABC_transptr_periplasmic_BD"/>
</dbReference>
<accession>A0ABM8VIK9</accession>
<comment type="caution">
    <text evidence="8">The sequence shown here is derived from an EMBL/GenBank/DDBJ whole genome shotgun (WGS) entry which is preliminary data.</text>
</comment>
<reference evidence="8 9" key="1">
    <citation type="submission" date="2021-06" db="EMBL/GenBank/DDBJ databases">
        <authorList>
            <person name="Criscuolo A."/>
        </authorList>
    </citation>
    <scope>NUCLEOTIDE SEQUENCE [LARGE SCALE GENOMIC DNA]</scope>
    <source>
        <strain evidence="9">CIP 111802</strain>
    </source>
</reference>
<comment type="similarity">
    <text evidence="2">Belongs to the bacterial solute-binding protein 8 family.</text>
</comment>
<organism evidence="8 9">
    <name type="scientific">Paenibacillus allorhizosphaerae</name>
    <dbReference type="NCBI Taxonomy" id="2849866"/>
    <lineage>
        <taxon>Bacteria</taxon>
        <taxon>Bacillati</taxon>
        <taxon>Bacillota</taxon>
        <taxon>Bacilli</taxon>
        <taxon>Bacillales</taxon>
        <taxon>Paenibacillaceae</taxon>
        <taxon>Paenibacillus</taxon>
    </lineage>
</organism>
<dbReference type="InterPro" id="IPR051313">
    <property type="entry name" value="Bact_iron-sidero_bind"/>
</dbReference>
<dbReference type="EMBL" id="CAJVCE010000008">
    <property type="protein sequence ID" value="CAG7644288.1"/>
    <property type="molecule type" value="Genomic_DNA"/>
</dbReference>
<gene>
    <name evidence="8" type="primary">yclQ</name>
    <name evidence="8" type="ORF">PAECIP111802_03217</name>
</gene>
<evidence type="ECO:0000259" key="7">
    <source>
        <dbReference type="PROSITE" id="PS50983"/>
    </source>
</evidence>
<dbReference type="PROSITE" id="PS50983">
    <property type="entry name" value="FE_B12_PBP"/>
    <property type="match status" value="1"/>
</dbReference>
<keyword evidence="4 6" id="KW-0732">Signal</keyword>
<feature type="region of interest" description="Disordered" evidence="5">
    <location>
        <begin position="27"/>
        <end position="46"/>
    </location>
</feature>
<evidence type="ECO:0000256" key="6">
    <source>
        <dbReference type="SAM" id="SignalP"/>
    </source>
</evidence>
<dbReference type="PROSITE" id="PS51257">
    <property type="entry name" value="PROKAR_LIPOPROTEIN"/>
    <property type="match status" value="1"/>
</dbReference>
<evidence type="ECO:0000256" key="3">
    <source>
        <dbReference type="ARBA" id="ARBA00022448"/>
    </source>
</evidence>
<keyword evidence="3" id="KW-0813">Transport</keyword>
<protein>
    <submittedName>
        <fullName evidence="8">Petrobactin-binding protein YclQ</fullName>
    </submittedName>
</protein>
<dbReference type="PANTHER" id="PTHR30532">
    <property type="entry name" value="IRON III DICITRATE-BINDING PERIPLASMIC PROTEIN"/>
    <property type="match status" value="1"/>
</dbReference>
<proteinExistence type="inferred from homology"/>
<feature type="domain" description="Fe/B12 periplasmic-binding" evidence="7">
    <location>
        <begin position="67"/>
        <end position="327"/>
    </location>
</feature>
<dbReference type="CDD" id="cd01140">
    <property type="entry name" value="FatB"/>
    <property type="match status" value="1"/>
</dbReference>
<dbReference type="RefSeq" id="WP_218099533.1">
    <property type="nucleotide sequence ID" value="NZ_CAJVCE010000008.1"/>
</dbReference>
<name>A0ABM8VIK9_9BACL</name>
<feature type="signal peptide" evidence="6">
    <location>
        <begin position="1"/>
        <end position="20"/>
    </location>
</feature>
<evidence type="ECO:0000313" key="9">
    <source>
        <dbReference type="Proteomes" id="UP000730618"/>
    </source>
</evidence>
<evidence type="ECO:0000256" key="2">
    <source>
        <dbReference type="ARBA" id="ARBA00008814"/>
    </source>
</evidence>
<dbReference type="Pfam" id="PF01497">
    <property type="entry name" value="Peripla_BP_2"/>
    <property type="match status" value="1"/>
</dbReference>
<dbReference type="PANTHER" id="PTHR30532:SF28">
    <property type="entry name" value="PETROBACTIN-BINDING PROTEIN YCLQ"/>
    <property type="match status" value="1"/>
</dbReference>